<dbReference type="AlphaFoldDB" id="A0A319E650"/>
<dbReference type="OrthoDB" id="3531694at2759"/>
<evidence type="ECO:0000313" key="3">
    <source>
        <dbReference type="Proteomes" id="UP000248423"/>
    </source>
</evidence>
<dbReference type="Proteomes" id="UP000248423">
    <property type="component" value="Unassembled WGS sequence"/>
</dbReference>
<dbReference type="EMBL" id="KZ826357">
    <property type="protein sequence ID" value="PYI05562.1"/>
    <property type="molecule type" value="Genomic_DNA"/>
</dbReference>
<protein>
    <submittedName>
        <fullName evidence="2">Uncharacterized protein</fullName>
    </submittedName>
</protein>
<evidence type="ECO:0000313" key="2">
    <source>
        <dbReference type="EMBL" id="PYI05562.1"/>
    </source>
</evidence>
<reference evidence="2 3" key="1">
    <citation type="submission" date="2018-02" db="EMBL/GenBank/DDBJ databases">
        <title>The genomes of Aspergillus section Nigri reveals drivers in fungal speciation.</title>
        <authorList>
            <consortium name="DOE Joint Genome Institute"/>
            <person name="Vesth T.C."/>
            <person name="Nybo J."/>
            <person name="Theobald S."/>
            <person name="Brandl J."/>
            <person name="Frisvad J.C."/>
            <person name="Nielsen K.F."/>
            <person name="Lyhne E.K."/>
            <person name="Kogle M.E."/>
            <person name="Kuo A."/>
            <person name="Riley R."/>
            <person name="Clum A."/>
            <person name="Nolan M."/>
            <person name="Lipzen A."/>
            <person name="Salamov A."/>
            <person name="Henrissat B."/>
            <person name="Wiebenga A."/>
            <person name="De vries R.P."/>
            <person name="Grigoriev I.V."/>
            <person name="Mortensen U.H."/>
            <person name="Andersen M.R."/>
            <person name="Baker S.E."/>
        </authorList>
    </citation>
    <scope>NUCLEOTIDE SEQUENCE [LARGE SCALE GENOMIC DNA]</scope>
    <source>
        <strain evidence="2 3">CBS 121057</strain>
    </source>
</reference>
<feature type="region of interest" description="Disordered" evidence="1">
    <location>
        <begin position="98"/>
        <end position="130"/>
    </location>
</feature>
<gene>
    <name evidence="2" type="ORF">BO78DRAFT_398079</name>
</gene>
<dbReference type="VEuPathDB" id="FungiDB:BO78DRAFT_398079"/>
<proteinExistence type="predicted"/>
<accession>A0A319E650</accession>
<sequence>MLRPTRALRVAYRGISLDTLTKEAGPGYSNTIEAAGIDIEERFPAVVEGRIQGTTPHPSSKDRSDQKKVVTVGFHTQKGTRYLSIHAHEDGTWKEFYSRAGKSAASPQAAEGQDDSQSQEKQDESRPKET</sequence>
<evidence type="ECO:0000256" key="1">
    <source>
        <dbReference type="SAM" id="MobiDB-lite"/>
    </source>
</evidence>
<keyword evidence="3" id="KW-1185">Reference proteome</keyword>
<organism evidence="2 3">
    <name type="scientific">Aspergillus sclerotiicarbonarius (strain CBS 121057 / IBT 28362)</name>
    <dbReference type="NCBI Taxonomy" id="1448318"/>
    <lineage>
        <taxon>Eukaryota</taxon>
        <taxon>Fungi</taxon>
        <taxon>Dikarya</taxon>
        <taxon>Ascomycota</taxon>
        <taxon>Pezizomycotina</taxon>
        <taxon>Eurotiomycetes</taxon>
        <taxon>Eurotiomycetidae</taxon>
        <taxon>Eurotiales</taxon>
        <taxon>Aspergillaceae</taxon>
        <taxon>Aspergillus</taxon>
        <taxon>Aspergillus subgen. Circumdati</taxon>
    </lineage>
</organism>
<feature type="compositionally biased region" description="Basic and acidic residues" evidence="1">
    <location>
        <begin position="118"/>
        <end position="130"/>
    </location>
</feature>
<name>A0A319E650_ASPSB</name>